<name>A0A7M5WMP0_9CNID</name>
<dbReference type="RefSeq" id="XP_066922544.1">
    <property type="nucleotide sequence ID" value="XM_067066443.1"/>
</dbReference>
<evidence type="ECO:0000256" key="11">
    <source>
        <dbReference type="ARBA" id="ARBA00023180"/>
    </source>
</evidence>
<evidence type="ECO:0000256" key="2">
    <source>
        <dbReference type="ARBA" id="ARBA00006434"/>
    </source>
</evidence>
<dbReference type="GeneID" id="136809883"/>
<evidence type="ECO:0000256" key="10">
    <source>
        <dbReference type="ARBA" id="ARBA00023136"/>
    </source>
</evidence>
<organism evidence="15 16">
    <name type="scientific">Clytia hemisphaerica</name>
    <dbReference type="NCBI Taxonomy" id="252671"/>
    <lineage>
        <taxon>Eukaryota</taxon>
        <taxon>Metazoa</taxon>
        <taxon>Cnidaria</taxon>
        <taxon>Hydrozoa</taxon>
        <taxon>Hydroidolina</taxon>
        <taxon>Leptothecata</taxon>
        <taxon>Obeliida</taxon>
        <taxon>Clytiidae</taxon>
        <taxon>Clytia</taxon>
    </lineage>
</organism>
<sequence length="560" mass="61061">MADLNVAGLISIIIFYLAILGIGLFAAWRKNKHTKENAQTTQDETNEVILAGRTIGMFIGCFTMTATWVGGGYINGTAESVYNDGLVWAQAPWGYATSLAMGGFFFARKMREAEYITMLDPLQDKYGRVMGAFLYIPAFLGETFWSASILAALGATLTVILGLNMNISVIVSACIAVGYTFFGGLYSVAYTDVVQLICIAVGLWLTVPFSLTNENVESIGARKEEWLGQLYGAKVGKWIDYAFLLICGGIPWQVYFQRVLSSKSAHRAQILSFVAAFGCIVLAIPAVLIGAAAKSADWGAVSGAVDANLVTNKTGEWVITDTRLVLPMVLQYLAPGWVSFIGLGAISAAVMSSADSSVLSASSMFGHNIYKLIIRKNASANEIIWVIRIGIIFVGIMATLVGLTVDSIYALFHLCSDLVFVILFPQLVGAVHIQDVNTYGSICAYIVGLFLRITGGEELIGFPATFKYPYYDETYSNGKGSQNFPFRTLAMIISFITLVSVSKLAYYLFDNEILGENYDFLGVLERRRNLAGKKGRRGEDDALPLQEKYNGFDDPTPQQI</sequence>
<feature type="transmembrane region" description="Helical" evidence="14">
    <location>
        <begin position="442"/>
        <end position="466"/>
    </location>
</feature>
<dbReference type="GO" id="GO:0005886">
    <property type="term" value="C:plasma membrane"/>
    <property type="evidence" value="ECO:0007669"/>
    <property type="project" value="TreeGrafter"/>
</dbReference>
<dbReference type="GO" id="GO:0008292">
    <property type="term" value="P:acetylcholine biosynthetic process"/>
    <property type="evidence" value="ECO:0007669"/>
    <property type="project" value="TreeGrafter"/>
</dbReference>
<dbReference type="EnsemblMetazoa" id="CLYHEMT011882.1">
    <property type="protein sequence ID" value="CLYHEMP011882.1"/>
    <property type="gene ID" value="CLYHEMG011882"/>
</dbReference>
<feature type="transmembrane region" description="Helical" evidence="14">
    <location>
        <begin position="238"/>
        <end position="256"/>
    </location>
</feature>
<dbReference type="InterPro" id="IPR001734">
    <property type="entry name" value="Na/solute_symporter"/>
</dbReference>
<dbReference type="InterPro" id="IPR052244">
    <property type="entry name" value="Choline_transporter"/>
</dbReference>
<evidence type="ECO:0000256" key="9">
    <source>
        <dbReference type="ARBA" id="ARBA00023065"/>
    </source>
</evidence>
<accession>A0A7M5WMP0</accession>
<keyword evidence="6" id="KW-0530">Neurotransmitter biosynthesis</keyword>
<dbReference type="InterPro" id="IPR038377">
    <property type="entry name" value="Na/Glc_symporter_sf"/>
</dbReference>
<feature type="transmembrane region" description="Helical" evidence="14">
    <location>
        <begin position="337"/>
        <end position="362"/>
    </location>
</feature>
<keyword evidence="3" id="KW-0813">Transport</keyword>
<comment type="similarity">
    <text evidence="2 13">Belongs to the sodium:solute symporter (SSF) (TC 2.A.21) family.</text>
</comment>
<evidence type="ECO:0000256" key="6">
    <source>
        <dbReference type="ARBA" id="ARBA00022979"/>
    </source>
</evidence>
<feature type="transmembrane region" description="Helical" evidence="14">
    <location>
        <begin position="6"/>
        <end position="28"/>
    </location>
</feature>
<feature type="transmembrane region" description="Helical" evidence="14">
    <location>
        <begin position="409"/>
        <end position="430"/>
    </location>
</feature>
<evidence type="ECO:0000256" key="5">
    <source>
        <dbReference type="ARBA" id="ARBA00022847"/>
    </source>
</evidence>
<feature type="transmembrane region" description="Helical" evidence="14">
    <location>
        <begin position="486"/>
        <end position="509"/>
    </location>
</feature>
<evidence type="ECO:0000256" key="7">
    <source>
        <dbReference type="ARBA" id="ARBA00022989"/>
    </source>
</evidence>
<dbReference type="GO" id="GO:0005307">
    <property type="term" value="F:choline:sodium symporter activity"/>
    <property type="evidence" value="ECO:0007669"/>
    <property type="project" value="TreeGrafter"/>
</dbReference>
<dbReference type="PROSITE" id="PS50283">
    <property type="entry name" value="NA_SOLUT_SYMP_3"/>
    <property type="match status" value="1"/>
</dbReference>
<dbReference type="PANTHER" id="PTHR45897">
    <property type="entry name" value="HIGH-AFFINITY CHOLINE TRANSPORTER 1"/>
    <property type="match status" value="1"/>
</dbReference>
<evidence type="ECO:0000256" key="1">
    <source>
        <dbReference type="ARBA" id="ARBA00004141"/>
    </source>
</evidence>
<keyword evidence="10 14" id="KW-0472">Membrane</keyword>
<feature type="transmembrane region" description="Helical" evidence="14">
    <location>
        <begin position="193"/>
        <end position="211"/>
    </location>
</feature>
<keyword evidence="16" id="KW-1185">Reference proteome</keyword>
<keyword evidence="9" id="KW-0406">Ion transport</keyword>
<keyword evidence="11" id="KW-0325">Glycoprotein</keyword>
<keyword evidence="12" id="KW-0739">Sodium transport</keyword>
<feature type="transmembrane region" description="Helical" evidence="14">
    <location>
        <begin position="383"/>
        <end position="403"/>
    </location>
</feature>
<keyword evidence="5" id="KW-0769">Symport</keyword>
<dbReference type="FunFam" id="1.20.1730.10:FF:000008">
    <property type="entry name" value="High affinity choline transporter 1"/>
    <property type="match status" value="1"/>
</dbReference>
<protein>
    <submittedName>
        <fullName evidence="15">Uncharacterized protein</fullName>
    </submittedName>
</protein>
<dbReference type="Pfam" id="PF00474">
    <property type="entry name" value="SSF"/>
    <property type="match status" value="1"/>
</dbReference>
<keyword evidence="7 14" id="KW-1133">Transmembrane helix</keyword>
<dbReference type="RefSeq" id="XP_066922543.1">
    <property type="nucleotide sequence ID" value="XM_067066442.1"/>
</dbReference>
<keyword evidence="8" id="KW-0915">Sodium</keyword>
<dbReference type="PANTHER" id="PTHR45897:SF4">
    <property type="entry name" value="HIGH-AFFINITY CHOLINE TRANSPORTER 1"/>
    <property type="match status" value="1"/>
</dbReference>
<evidence type="ECO:0000256" key="13">
    <source>
        <dbReference type="RuleBase" id="RU362091"/>
    </source>
</evidence>
<evidence type="ECO:0000256" key="3">
    <source>
        <dbReference type="ARBA" id="ARBA00022448"/>
    </source>
</evidence>
<proteinExistence type="inferred from homology"/>
<feature type="transmembrane region" description="Helical" evidence="14">
    <location>
        <begin position="86"/>
        <end position="107"/>
    </location>
</feature>
<feature type="transmembrane region" description="Helical" evidence="14">
    <location>
        <begin position="268"/>
        <end position="293"/>
    </location>
</feature>
<keyword evidence="4 14" id="KW-0812">Transmembrane</keyword>
<dbReference type="OrthoDB" id="546820at2759"/>
<evidence type="ECO:0000256" key="12">
    <source>
        <dbReference type="ARBA" id="ARBA00023201"/>
    </source>
</evidence>
<dbReference type="Gene3D" id="1.20.1730.10">
    <property type="entry name" value="Sodium/glucose cotransporter"/>
    <property type="match status" value="1"/>
</dbReference>
<evidence type="ECO:0000256" key="14">
    <source>
        <dbReference type="SAM" id="Phobius"/>
    </source>
</evidence>
<reference evidence="15" key="1">
    <citation type="submission" date="2021-01" db="UniProtKB">
        <authorList>
            <consortium name="EnsemblMetazoa"/>
        </authorList>
    </citation>
    <scope>IDENTIFICATION</scope>
</reference>
<feature type="transmembrane region" description="Helical" evidence="14">
    <location>
        <begin position="128"/>
        <end position="161"/>
    </location>
</feature>
<feature type="transmembrane region" description="Helical" evidence="14">
    <location>
        <begin position="167"/>
        <end position="186"/>
    </location>
</feature>
<dbReference type="Proteomes" id="UP000594262">
    <property type="component" value="Unplaced"/>
</dbReference>
<evidence type="ECO:0000256" key="4">
    <source>
        <dbReference type="ARBA" id="ARBA00022692"/>
    </source>
</evidence>
<dbReference type="AlphaFoldDB" id="A0A7M5WMP0"/>
<evidence type="ECO:0000256" key="8">
    <source>
        <dbReference type="ARBA" id="ARBA00023053"/>
    </source>
</evidence>
<feature type="transmembrane region" description="Helical" evidence="14">
    <location>
        <begin position="48"/>
        <end position="74"/>
    </location>
</feature>
<evidence type="ECO:0000313" key="16">
    <source>
        <dbReference type="Proteomes" id="UP000594262"/>
    </source>
</evidence>
<dbReference type="CDD" id="cd11474">
    <property type="entry name" value="SLC5sbd_CHT"/>
    <property type="match status" value="1"/>
</dbReference>
<evidence type="ECO:0000313" key="15">
    <source>
        <dbReference type="EnsemblMetazoa" id="CLYHEMP011882.1"/>
    </source>
</evidence>
<comment type="subcellular location">
    <subcellularLocation>
        <location evidence="1">Membrane</location>
        <topology evidence="1">Multi-pass membrane protein</topology>
    </subcellularLocation>
</comment>